<feature type="compositionally biased region" description="Low complexity" evidence="1">
    <location>
        <begin position="24"/>
        <end position="36"/>
    </location>
</feature>
<feature type="compositionally biased region" description="Basic and acidic residues" evidence="1">
    <location>
        <begin position="181"/>
        <end position="195"/>
    </location>
</feature>
<dbReference type="EMBL" id="RXGB01002069">
    <property type="protein sequence ID" value="TMW96435.1"/>
    <property type="molecule type" value="Genomic_DNA"/>
</dbReference>
<sequence length="223" mass="24802">MSKEGPGPINYSQKRSVGVKKKAPQGVQVPQDYQVPPQGVQVPIKGEGNEFLVGPPDMTNGEIIEVLLALARAMTTHVNKGVEPRVSSMESTMKSILRDFVRMNPHIFIVSKDEMNRFVTGVANLVKKECLTVMLHGDMSFSRLMVYAQSIEESKVSRISRNLERSGSSEKNQPRFKKRAPIKDEPRDPKVKLEKGSGSQNDKPTCATRGKKHCGKWLVGSRN</sequence>
<evidence type="ECO:0000256" key="1">
    <source>
        <dbReference type="SAM" id="MobiDB-lite"/>
    </source>
</evidence>
<comment type="caution">
    <text evidence="2">The sequence shown here is derived from an EMBL/GenBank/DDBJ whole genome shotgun (WGS) entry which is preliminary data.</text>
</comment>
<organism evidence="2">
    <name type="scientific">Solanum chilense</name>
    <name type="common">Tomato</name>
    <name type="synonym">Lycopersicon chilense</name>
    <dbReference type="NCBI Taxonomy" id="4083"/>
    <lineage>
        <taxon>Eukaryota</taxon>
        <taxon>Viridiplantae</taxon>
        <taxon>Streptophyta</taxon>
        <taxon>Embryophyta</taxon>
        <taxon>Tracheophyta</taxon>
        <taxon>Spermatophyta</taxon>
        <taxon>Magnoliopsida</taxon>
        <taxon>eudicotyledons</taxon>
        <taxon>Gunneridae</taxon>
        <taxon>Pentapetalae</taxon>
        <taxon>asterids</taxon>
        <taxon>lamiids</taxon>
        <taxon>Solanales</taxon>
        <taxon>Solanaceae</taxon>
        <taxon>Solanoideae</taxon>
        <taxon>Solaneae</taxon>
        <taxon>Solanum</taxon>
        <taxon>Solanum subgen. Lycopersicon</taxon>
    </lineage>
</organism>
<feature type="region of interest" description="Disordered" evidence="1">
    <location>
        <begin position="1"/>
        <end position="36"/>
    </location>
</feature>
<dbReference type="AlphaFoldDB" id="A0A6N2BP35"/>
<proteinExistence type="predicted"/>
<protein>
    <submittedName>
        <fullName evidence="2">Uncharacterized protein</fullName>
    </submittedName>
</protein>
<evidence type="ECO:0000313" key="2">
    <source>
        <dbReference type="EMBL" id="TMW96435.1"/>
    </source>
</evidence>
<reference evidence="2" key="1">
    <citation type="submission" date="2019-05" db="EMBL/GenBank/DDBJ databases">
        <title>The de novo reference genome and transcriptome assemblies of the wild tomato species Solanum chilense.</title>
        <authorList>
            <person name="Stam R."/>
            <person name="Nosenko T."/>
            <person name="Hoerger A.C."/>
            <person name="Stephan W."/>
            <person name="Seidel M.A."/>
            <person name="Kuhn J.M.M."/>
            <person name="Haberer G."/>
            <person name="Tellier A."/>
        </authorList>
    </citation>
    <scope>NUCLEOTIDE SEQUENCE</scope>
    <source>
        <tissue evidence="2">Mature leaves</tissue>
    </source>
</reference>
<accession>A0A6N2BP35</accession>
<feature type="region of interest" description="Disordered" evidence="1">
    <location>
        <begin position="160"/>
        <end position="223"/>
    </location>
</feature>
<gene>
    <name evidence="2" type="ORF">EJD97_007363</name>
</gene>
<name>A0A6N2BP35_SOLCI</name>